<feature type="region of interest" description="Disordered" evidence="1">
    <location>
        <begin position="1"/>
        <end position="26"/>
    </location>
</feature>
<dbReference type="AlphaFoldDB" id="A0A5E8A3Z2"/>
<dbReference type="RefSeq" id="WP_151991512.1">
    <property type="nucleotide sequence ID" value="NZ_LR701528.1"/>
</dbReference>
<protein>
    <submittedName>
        <fullName evidence="2">Uncharacterized protein</fullName>
    </submittedName>
</protein>
<accession>A0A5E8A3Z2</accession>
<name>A0A5E8A3Z2_9SPHN</name>
<reference evidence="2 3" key="1">
    <citation type="submission" date="2019-09" db="EMBL/GenBank/DDBJ databases">
        <authorList>
            <person name="Dittami M. S."/>
        </authorList>
    </citation>
    <scope>NUCLEOTIDE SEQUENCE [LARGE SCALE GENOMIC DNA]</scope>
    <source>
        <strain evidence="2">SPHINGO391</strain>
    </source>
</reference>
<dbReference type="Proteomes" id="UP000326857">
    <property type="component" value="Unassembled WGS sequence"/>
</dbReference>
<proteinExistence type="predicted"/>
<gene>
    <name evidence="2" type="ORF">SPHINGO391_480071</name>
</gene>
<feature type="compositionally biased region" description="Basic residues" evidence="1">
    <location>
        <begin position="13"/>
        <end position="23"/>
    </location>
</feature>
<evidence type="ECO:0000256" key="1">
    <source>
        <dbReference type="SAM" id="MobiDB-lite"/>
    </source>
</evidence>
<organism evidence="2 3">
    <name type="scientific">Sphingomonas aurantiaca</name>
    <dbReference type="NCBI Taxonomy" id="185949"/>
    <lineage>
        <taxon>Bacteria</taxon>
        <taxon>Pseudomonadati</taxon>
        <taxon>Pseudomonadota</taxon>
        <taxon>Alphaproteobacteria</taxon>
        <taxon>Sphingomonadales</taxon>
        <taxon>Sphingomonadaceae</taxon>
        <taxon>Sphingomonas</taxon>
    </lineage>
</organism>
<dbReference type="EMBL" id="CABVLI010000043">
    <property type="protein sequence ID" value="VVT24196.1"/>
    <property type="molecule type" value="Genomic_DNA"/>
</dbReference>
<evidence type="ECO:0000313" key="2">
    <source>
        <dbReference type="EMBL" id="VVT24196.1"/>
    </source>
</evidence>
<evidence type="ECO:0000313" key="3">
    <source>
        <dbReference type="Proteomes" id="UP000326857"/>
    </source>
</evidence>
<sequence>MMISAAPAEARKNKASTRKKPCSSKREQVAFPIEVPRMMGLDTAAVLLGKGLLADELCITVRNLNYKINGERGACDADIVAAARGLEERGERFLSHALKLRQAITRGAGWQWWAGSSDEWYEYGPFETREQAISELVGGEGFVAECLPAGDVSFSAQELIDNQYFEDNDAFDFERSEPDRVGSSKAIDSANAELQGLLDAWCARHAKTFARGNLFAGTRNVERVEATPAEVQG</sequence>